<dbReference type="EMBL" id="JBHMCA010000018">
    <property type="protein sequence ID" value="MFB9442747.1"/>
    <property type="molecule type" value="Genomic_DNA"/>
</dbReference>
<dbReference type="Gene3D" id="6.10.250.690">
    <property type="match status" value="1"/>
</dbReference>
<dbReference type="PROSITE" id="PS50110">
    <property type="entry name" value="RESPONSE_REGULATORY"/>
    <property type="match status" value="1"/>
</dbReference>
<dbReference type="Proteomes" id="UP001589608">
    <property type="component" value="Unassembled WGS sequence"/>
</dbReference>
<dbReference type="PROSITE" id="PS51755">
    <property type="entry name" value="OMPR_PHOB"/>
    <property type="match status" value="1"/>
</dbReference>
<keyword evidence="2" id="KW-0597">Phosphoprotein</keyword>
<dbReference type="InterPro" id="IPR016032">
    <property type="entry name" value="Sig_transdc_resp-reg_C-effctor"/>
</dbReference>
<reference evidence="6 7" key="1">
    <citation type="submission" date="2024-09" db="EMBL/GenBank/DDBJ databases">
        <authorList>
            <person name="Sun Q."/>
            <person name="Mori K."/>
        </authorList>
    </citation>
    <scope>NUCLEOTIDE SEQUENCE [LARGE SCALE GENOMIC DNA]</scope>
    <source>
        <strain evidence="6 7">JCM 3307</strain>
    </source>
</reference>
<dbReference type="RefSeq" id="WP_223103059.1">
    <property type="nucleotide sequence ID" value="NZ_CP061913.1"/>
</dbReference>
<evidence type="ECO:0000259" key="4">
    <source>
        <dbReference type="PROSITE" id="PS50110"/>
    </source>
</evidence>
<dbReference type="InterPro" id="IPR001789">
    <property type="entry name" value="Sig_transdc_resp-reg_receiver"/>
</dbReference>
<proteinExistence type="predicted"/>
<dbReference type="SUPFAM" id="SSF46894">
    <property type="entry name" value="C-terminal effector domain of the bipartite response regulators"/>
    <property type="match status" value="1"/>
</dbReference>
<dbReference type="InterPro" id="IPR001867">
    <property type="entry name" value="OmpR/PhoB-type_DNA-bd"/>
</dbReference>
<evidence type="ECO:0000259" key="5">
    <source>
        <dbReference type="PROSITE" id="PS51755"/>
    </source>
</evidence>
<evidence type="ECO:0000313" key="6">
    <source>
        <dbReference type="EMBL" id="MFB9442747.1"/>
    </source>
</evidence>
<keyword evidence="7" id="KW-1185">Reference proteome</keyword>
<comment type="caution">
    <text evidence="6">The sequence shown here is derived from an EMBL/GenBank/DDBJ whole genome shotgun (WGS) entry which is preliminary data.</text>
</comment>
<sequence length="250" mass="27093">MPGSHRTLIAPCEGGPVSGAQARVLVVDDQPNIVDMLATVLRFHGFAVSSAGTAADALRLAAEERPDVVVLDVMLPDGDGFEVCRALRAAGHDLGVVFLTARDAPGDKIAGLTYGGDDYVTKPFSVDELVARVRAVLRRIRPGAPTGAAPVLRFSDVELDEDALQVRRAGRLIELSPTEFKLLRYFMQHPGRVLSRAQVLDAVWSYDFGGTSNVVDTYVGYLRRKLERHGPPLIATRRGFGYVLSEEKPA</sequence>
<evidence type="ECO:0000256" key="2">
    <source>
        <dbReference type="PROSITE-ProRule" id="PRU00169"/>
    </source>
</evidence>
<dbReference type="SMART" id="SM00862">
    <property type="entry name" value="Trans_reg_C"/>
    <property type="match status" value="1"/>
</dbReference>
<keyword evidence="1 3" id="KW-0238">DNA-binding</keyword>
<dbReference type="Pfam" id="PF00486">
    <property type="entry name" value="Trans_reg_C"/>
    <property type="match status" value="1"/>
</dbReference>
<dbReference type="SMART" id="SM00448">
    <property type="entry name" value="REC"/>
    <property type="match status" value="1"/>
</dbReference>
<feature type="domain" description="Response regulatory" evidence="4">
    <location>
        <begin position="23"/>
        <end position="137"/>
    </location>
</feature>
<evidence type="ECO:0000313" key="7">
    <source>
        <dbReference type="Proteomes" id="UP001589608"/>
    </source>
</evidence>
<protein>
    <submittedName>
        <fullName evidence="6">Response regulator transcription factor</fullName>
    </submittedName>
</protein>
<organism evidence="6 7">
    <name type="scientific">Dactylosporangium vinaceum</name>
    <dbReference type="NCBI Taxonomy" id="53362"/>
    <lineage>
        <taxon>Bacteria</taxon>
        <taxon>Bacillati</taxon>
        <taxon>Actinomycetota</taxon>
        <taxon>Actinomycetes</taxon>
        <taxon>Micromonosporales</taxon>
        <taxon>Micromonosporaceae</taxon>
        <taxon>Dactylosporangium</taxon>
    </lineage>
</organism>
<dbReference type="Gene3D" id="1.10.10.10">
    <property type="entry name" value="Winged helix-like DNA-binding domain superfamily/Winged helix DNA-binding domain"/>
    <property type="match status" value="1"/>
</dbReference>
<dbReference type="Pfam" id="PF00072">
    <property type="entry name" value="Response_reg"/>
    <property type="match status" value="1"/>
</dbReference>
<dbReference type="InterPro" id="IPR036388">
    <property type="entry name" value="WH-like_DNA-bd_sf"/>
</dbReference>
<feature type="DNA-binding region" description="OmpR/PhoB-type" evidence="3">
    <location>
        <begin position="149"/>
        <end position="246"/>
    </location>
</feature>
<dbReference type="CDD" id="cd00383">
    <property type="entry name" value="trans_reg_C"/>
    <property type="match status" value="1"/>
</dbReference>
<dbReference type="PANTHER" id="PTHR48111">
    <property type="entry name" value="REGULATOR OF RPOS"/>
    <property type="match status" value="1"/>
</dbReference>
<evidence type="ECO:0000256" key="3">
    <source>
        <dbReference type="PROSITE-ProRule" id="PRU01091"/>
    </source>
</evidence>
<feature type="modified residue" description="4-aspartylphosphate" evidence="2">
    <location>
        <position position="72"/>
    </location>
</feature>
<dbReference type="PANTHER" id="PTHR48111:SF28">
    <property type="entry name" value="TRANSCRIPTIONAL REGULATORY PROTEIN TCRX-RELATED"/>
    <property type="match status" value="1"/>
</dbReference>
<dbReference type="InterPro" id="IPR011006">
    <property type="entry name" value="CheY-like_superfamily"/>
</dbReference>
<evidence type="ECO:0000256" key="1">
    <source>
        <dbReference type="ARBA" id="ARBA00023125"/>
    </source>
</evidence>
<gene>
    <name evidence="6" type="ORF">ACFFTR_06580</name>
</gene>
<dbReference type="SUPFAM" id="SSF52172">
    <property type="entry name" value="CheY-like"/>
    <property type="match status" value="1"/>
</dbReference>
<feature type="domain" description="OmpR/PhoB-type" evidence="5">
    <location>
        <begin position="149"/>
        <end position="246"/>
    </location>
</feature>
<dbReference type="InterPro" id="IPR039420">
    <property type="entry name" value="WalR-like"/>
</dbReference>
<accession>A0ABV5M1L8</accession>
<name>A0ABV5M1L8_9ACTN</name>
<dbReference type="Gene3D" id="3.40.50.2300">
    <property type="match status" value="1"/>
</dbReference>